<dbReference type="PANTHER" id="PTHR31218">
    <property type="entry name" value="WAT1-RELATED PROTEIN"/>
    <property type="match status" value="1"/>
</dbReference>
<evidence type="ECO:0000256" key="6">
    <source>
        <dbReference type="RuleBase" id="RU363077"/>
    </source>
</evidence>
<evidence type="ECO:0000313" key="9">
    <source>
        <dbReference type="EnsemblPlants" id="KQK08239"/>
    </source>
</evidence>
<name>I1HNF1_BRADI</name>
<evidence type="ECO:0000256" key="5">
    <source>
        <dbReference type="ARBA" id="ARBA00023136"/>
    </source>
</evidence>
<dbReference type="InterPro" id="IPR037185">
    <property type="entry name" value="EmrE-like"/>
</dbReference>
<feature type="transmembrane region" description="Helical" evidence="6">
    <location>
        <begin position="277"/>
        <end position="298"/>
    </location>
</feature>
<feature type="transmembrane region" description="Helical" evidence="6">
    <location>
        <begin position="101"/>
        <end position="122"/>
    </location>
</feature>
<evidence type="ECO:0000313" key="8">
    <source>
        <dbReference type="EMBL" id="KQK08239.1"/>
    </source>
</evidence>
<comment type="subcellular location">
    <subcellularLocation>
        <location evidence="1 6">Membrane</location>
        <topology evidence="1 6">Multi-pass membrane protein</topology>
    </subcellularLocation>
</comment>
<feature type="domain" description="EamA" evidence="7">
    <location>
        <begin position="9"/>
        <end position="146"/>
    </location>
</feature>
<evidence type="ECO:0000259" key="7">
    <source>
        <dbReference type="Pfam" id="PF00892"/>
    </source>
</evidence>
<dbReference type="eggNOG" id="ENOG502SIQU">
    <property type="taxonomic scope" value="Eukaryota"/>
</dbReference>
<dbReference type="EnsemblPlants" id="KQK08239">
    <property type="protein sequence ID" value="KQK08239"/>
    <property type="gene ID" value="BRADI_2g40632v3"/>
</dbReference>
<comment type="similarity">
    <text evidence="2 6">Belongs to the drug/metabolite transporter (DMT) superfamily. Plant drug/metabolite exporter (P-DME) (TC 2.A.7.4) family.</text>
</comment>
<evidence type="ECO:0000313" key="10">
    <source>
        <dbReference type="Proteomes" id="UP000008810"/>
    </source>
</evidence>
<dbReference type="GeneID" id="100822332"/>
<dbReference type="SUPFAM" id="SSF103481">
    <property type="entry name" value="Multidrug resistance efflux transporter EmrE"/>
    <property type="match status" value="2"/>
</dbReference>
<evidence type="ECO:0000256" key="1">
    <source>
        <dbReference type="ARBA" id="ARBA00004141"/>
    </source>
</evidence>
<keyword evidence="5 6" id="KW-0472">Membrane</keyword>
<dbReference type="GO" id="GO:0022857">
    <property type="term" value="F:transmembrane transporter activity"/>
    <property type="evidence" value="ECO:0007669"/>
    <property type="project" value="InterPro"/>
</dbReference>
<reference evidence="8 9" key="1">
    <citation type="journal article" date="2010" name="Nature">
        <title>Genome sequencing and analysis of the model grass Brachypodium distachyon.</title>
        <authorList>
            <consortium name="International Brachypodium Initiative"/>
        </authorList>
    </citation>
    <scope>NUCLEOTIDE SEQUENCE [LARGE SCALE GENOMIC DNA]</scope>
    <source>
        <strain evidence="8">Bd21</strain>
        <strain evidence="9">cv. Bd21</strain>
    </source>
</reference>
<gene>
    <name evidence="9" type="primary">LOC100822332</name>
    <name evidence="8" type="ORF">BRADI_2g40632v3</name>
</gene>
<feature type="transmembrane region" description="Helical" evidence="6">
    <location>
        <begin position="213"/>
        <end position="232"/>
    </location>
</feature>
<dbReference type="OrthoDB" id="1718296at2759"/>
<organism evidence="9">
    <name type="scientific">Brachypodium distachyon</name>
    <name type="common">Purple false brome</name>
    <name type="synonym">Trachynia distachya</name>
    <dbReference type="NCBI Taxonomy" id="15368"/>
    <lineage>
        <taxon>Eukaryota</taxon>
        <taxon>Viridiplantae</taxon>
        <taxon>Streptophyta</taxon>
        <taxon>Embryophyta</taxon>
        <taxon>Tracheophyta</taxon>
        <taxon>Spermatophyta</taxon>
        <taxon>Magnoliopsida</taxon>
        <taxon>Liliopsida</taxon>
        <taxon>Poales</taxon>
        <taxon>Poaceae</taxon>
        <taxon>BOP clade</taxon>
        <taxon>Pooideae</taxon>
        <taxon>Stipodae</taxon>
        <taxon>Brachypodieae</taxon>
        <taxon>Brachypodium</taxon>
    </lineage>
</organism>
<keyword evidence="3 6" id="KW-0812">Transmembrane</keyword>
<keyword evidence="4 6" id="KW-1133">Transmembrane helix</keyword>
<protein>
    <recommendedName>
        <fullName evidence="6">WAT1-related protein</fullName>
    </recommendedName>
</protein>
<feature type="domain" description="EamA" evidence="7">
    <location>
        <begin position="183"/>
        <end position="321"/>
    </location>
</feature>
<dbReference type="HOGENOM" id="CLU_025359_1_0_1"/>
<dbReference type="ExpressionAtlas" id="I1HNF1">
    <property type="expression patterns" value="baseline"/>
</dbReference>
<feature type="transmembrane region" description="Helical" evidence="6">
    <location>
        <begin position="244"/>
        <end position="265"/>
    </location>
</feature>
<dbReference type="Gramene" id="KQK08239">
    <property type="protein sequence ID" value="KQK08239"/>
    <property type="gene ID" value="BRADI_2g40632v3"/>
</dbReference>
<accession>I1HNF1</accession>
<evidence type="ECO:0000256" key="3">
    <source>
        <dbReference type="ARBA" id="ARBA00022692"/>
    </source>
</evidence>
<evidence type="ECO:0000256" key="4">
    <source>
        <dbReference type="ARBA" id="ARBA00022989"/>
    </source>
</evidence>
<dbReference type="KEGG" id="bdi:100822332"/>
<feature type="transmembrane region" description="Helical" evidence="6">
    <location>
        <begin position="129"/>
        <end position="149"/>
    </location>
</feature>
<sequence>MSNRAAFVVAFLIRSIYGGAQIVAKLAFNEGMSTSVFVFYRHATALLFLVPIAFVLERKTAPPLSFKVSLKLFAHAFYGISGAINISCLGLKYASATASSAILNLLPVVAFFLALLLGVEFLNLKRFYGIAKVSGVLFCIAGVIVLAFYQGPQLKSLNHHRLFHHISTTHHGVAAHPTTSWVLGIFLTTLSTSCWALWTVLQGPMLEAYPSKLLNTTLQIIFATIQSFFIALAVERDFSRWKLGPDACLVAVLYTGIVVSGVGYYMQVWVIDKSGPVFLAMTMPITLLVTIALSSFLLGESVSLGSVTGGMIMVGGLYCVLCAKRSEQIAANKQQMAAPVQAAQV</sequence>
<dbReference type="Pfam" id="PF00892">
    <property type="entry name" value="EamA"/>
    <property type="match status" value="2"/>
</dbReference>
<evidence type="ECO:0000256" key="2">
    <source>
        <dbReference type="ARBA" id="ARBA00007635"/>
    </source>
</evidence>
<keyword evidence="10" id="KW-1185">Reference proteome</keyword>
<feature type="transmembrane region" description="Helical" evidence="6">
    <location>
        <begin position="76"/>
        <end position="95"/>
    </location>
</feature>
<dbReference type="GO" id="GO:0005886">
    <property type="term" value="C:plasma membrane"/>
    <property type="evidence" value="ECO:0000318"/>
    <property type="project" value="GO_Central"/>
</dbReference>
<feature type="transmembrane region" description="Helical" evidence="6">
    <location>
        <begin position="304"/>
        <end position="323"/>
    </location>
</feature>
<dbReference type="RefSeq" id="XP_003569173.1">
    <property type="nucleotide sequence ID" value="XM_003569125.4"/>
</dbReference>
<reference evidence="9" key="3">
    <citation type="submission" date="2018-08" db="UniProtKB">
        <authorList>
            <consortium name="EnsemblPlants"/>
        </authorList>
    </citation>
    <scope>IDENTIFICATION</scope>
    <source>
        <strain evidence="9">cv. Bd21</strain>
    </source>
</reference>
<dbReference type="AlphaFoldDB" id="I1HNF1"/>
<dbReference type="InterPro" id="IPR030184">
    <property type="entry name" value="WAT1-related"/>
</dbReference>
<reference evidence="8" key="2">
    <citation type="submission" date="2017-06" db="EMBL/GenBank/DDBJ databases">
        <title>WGS assembly of Brachypodium distachyon.</title>
        <authorList>
            <consortium name="The International Brachypodium Initiative"/>
            <person name="Lucas S."/>
            <person name="Harmon-Smith M."/>
            <person name="Lail K."/>
            <person name="Tice H."/>
            <person name="Grimwood J."/>
            <person name="Bruce D."/>
            <person name="Barry K."/>
            <person name="Shu S."/>
            <person name="Lindquist E."/>
            <person name="Wang M."/>
            <person name="Pitluck S."/>
            <person name="Vogel J.P."/>
            <person name="Garvin D.F."/>
            <person name="Mockler T.C."/>
            <person name="Schmutz J."/>
            <person name="Rokhsar D."/>
            <person name="Bevan M.W."/>
        </authorList>
    </citation>
    <scope>NUCLEOTIDE SEQUENCE</scope>
    <source>
        <strain evidence="8">Bd21</strain>
    </source>
</reference>
<feature type="transmembrane region" description="Helical" evidence="6">
    <location>
        <begin position="181"/>
        <end position="201"/>
    </location>
</feature>
<dbReference type="Proteomes" id="UP000008810">
    <property type="component" value="Chromosome 2"/>
</dbReference>
<dbReference type="EMBL" id="CM000881">
    <property type="protein sequence ID" value="KQK08239.1"/>
    <property type="molecule type" value="Genomic_DNA"/>
</dbReference>
<dbReference type="InterPro" id="IPR000620">
    <property type="entry name" value="EamA_dom"/>
</dbReference>
<feature type="transmembrane region" description="Helical" evidence="6">
    <location>
        <begin position="34"/>
        <end position="56"/>
    </location>
</feature>
<proteinExistence type="inferred from homology"/>